<keyword evidence="8" id="KW-0597">Phosphoprotein</keyword>
<protein>
    <submittedName>
        <fullName evidence="11">Two-component system repressor protein LuxO</fullName>
    </submittedName>
</protein>
<dbReference type="EMBL" id="QKYU01000011">
    <property type="protein sequence ID" value="PZW45616.1"/>
    <property type="molecule type" value="Genomic_DNA"/>
</dbReference>
<dbReference type="Pfam" id="PF00072">
    <property type="entry name" value="Response_reg"/>
    <property type="match status" value="1"/>
</dbReference>
<dbReference type="GO" id="GO:0043565">
    <property type="term" value="F:sequence-specific DNA binding"/>
    <property type="evidence" value="ECO:0007669"/>
    <property type="project" value="InterPro"/>
</dbReference>
<keyword evidence="2" id="KW-0067">ATP-binding</keyword>
<dbReference type="InterPro" id="IPR003593">
    <property type="entry name" value="AAA+_ATPase"/>
</dbReference>
<dbReference type="Proteomes" id="UP000249688">
    <property type="component" value="Unassembled WGS sequence"/>
</dbReference>
<keyword evidence="1" id="KW-0547">Nucleotide-binding</keyword>
<keyword evidence="4" id="KW-0805">Transcription regulation</keyword>
<keyword evidence="3" id="KW-0902">Two-component regulatory system</keyword>
<evidence type="ECO:0000256" key="1">
    <source>
        <dbReference type="ARBA" id="ARBA00022741"/>
    </source>
</evidence>
<organism evidence="11 12">
    <name type="scientific">Humitalea rosea</name>
    <dbReference type="NCBI Taxonomy" id="990373"/>
    <lineage>
        <taxon>Bacteria</taxon>
        <taxon>Pseudomonadati</taxon>
        <taxon>Pseudomonadota</taxon>
        <taxon>Alphaproteobacteria</taxon>
        <taxon>Acetobacterales</taxon>
        <taxon>Roseomonadaceae</taxon>
        <taxon>Humitalea</taxon>
    </lineage>
</organism>
<comment type="caution">
    <text evidence="11">The sequence shown here is derived from an EMBL/GenBank/DDBJ whole genome shotgun (WGS) entry which is preliminary data.</text>
</comment>
<dbReference type="Gene3D" id="3.40.50.2300">
    <property type="match status" value="1"/>
</dbReference>
<name>A0A2W7IGB7_9PROT</name>
<dbReference type="Gene3D" id="1.10.8.60">
    <property type="match status" value="1"/>
</dbReference>
<dbReference type="PANTHER" id="PTHR32071:SF117">
    <property type="entry name" value="PTS-DEPENDENT DIHYDROXYACETONE KINASE OPERON REGULATORY PROTEIN-RELATED"/>
    <property type="match status" value="1"/>
</dbReference>
<dbReference type="InterPro" id="IPR058031">
    <property type="entry name" value="AAA_lid_NorR"/>
</dbReference>
<dbReference type="InterPro" id="IPR011006">
    <property type="entry name" value="CheY-like_superfamily"/>
</dbReference>
<evidence type="ECO:0000259" key="9">
    <source>
        <dbReference type="PROSITE" id="PS50045"/>
    </source>
</evidence>
<dbReference type="Gene3D" id="3.40.50.300">
    <property type="entry name" value="P-loop containing nucleotide triphosphate hydrolases"/>
    <property type="match status" value="1"/>
</dbReference>
<feature type="domain" description="Response regulatory" evidence="10">
    <location>
        <begin position="6"/>
        <end position="120"/>
    </location>
</feature>
<dbReference type="GO" id="GO:0005524">
    <property type="term" value="F:ATP binding"/>
    <property type="evidence" value="ECO:0007669"/>
    <property type="project" value="UniProtKB-KW"/>
</dbReference>
<accession>A0A2W7IGB7</accession>
<dbReference type="Pfam" id="PF02954">
    <property type="entry name" value="HTH_8"/>
    <property type="match status" value="1"/>
</dbReference>
<evidence type="ECO:0000256" key="5">
    <source>
        <dbReference type="ARBA" id="ARBA00023125"/>
    </source>
</evidence>
<proteinExistence type="predicted"/>
<evidence type="ECO:0000256" key="8">
    <source>
        <dbReference type="PROSITE-ProRule" id="PRU00169"/>
    </source>
</evidence>
<dbReference type="SUPFAM" id="SSF52172">
    <property type="entry name" value="CheY-like"/>
    <property type="match status" value="1"/>
</dbReference>
<evidence type="ECO:0000256" key="6">
    <source>
        <dbReference type="ARBA" id="ARBA00023159"/>
    </source>
</evidence>
<dbReference type="PANTHER" id="PTHR32071">
    <property type="entry name" value="TRANSCRIPTIONAL REGULATORY PROTEIN"/>
    <property type="match status" value="1"/>
</dbReference>
<dbReference type="FunFam" id="3.40.50.300:FF:000006">
    <property type="entry name" value="DNA-binding transcriptional regulator NtrC"/>
    <property type="match status" value="1"/>
</dbReference>
<dbReference type="Pfam" id="PF25601">
    <property type="entry name" value="AAA_lid_14"/>
    <property type="match status" value="1"/>
</dbReference>
<evidence type="ECO:0000313" key="11">
    <source>
        <dbReference type="EMBL" id="PZW45616.1"/>
    </source>
</evidence>
<dbReference type="GO" id="GO:0006355">
    <property type="term" value="P:regulation of DNA-templated transcription"/>
    <property type="evidence" value="ECO:0007669"/>
    <property type="project" value="InterPro"/>
</dbReference>
<dbReference type="InterPro" id="IPR002197">
    <property type="entry name" value="HTH_Fis"/>
</dbReference>
<dbReference type="InterPro" id="IPR001789">
    <property type="entry name" value="Sig_transdc_resp-reg_receiver"/>
</dbReference>
<dbReference type="SUPFAM" id="SSF52540">
    <property type="entry name" value="P-loop containing nucleoside triphosphate hydrolases"/>
    <property type="match status" value="1"/>
</dbReference>
<dbReference type="Pfam" id="PF00158">
    <property type="entry name" value="Sigma54_activat"/>
    <property type="match status" value="1"/>
</dbReference>
<dbReference type="InterPro" id="IPR009057">
    <property type="entry name" value="Homeodomain-like_sf"/>
</dbReference>
<evidence type="ECO:0000256" key="7">
    <source>
        <dbReference type="ARBA" id="ARBA00023163"/>
    </source>
</evidence>
<dbReference type="PROSITE" id="PS50110">
    <property type="entry name" value="RESPONSE_REGULATORY"/>
    <property type="match status" value="1"/>
</dbReference>
<evidence type="ECO:0000256" key="4">
    <source>
        <dbReference type="ARBA" id="ARBA00023015"/>
    </source>
</evidence>
<dbReference type="SUPFAM" id="SSF46689">
    <property type="entry name" value="Homeodomain-like"/>
    <property type="match status" value="1"/>
</dbReference>
<feature type="modified residue" description="4-aspartylphosphate" evidence="8">
    <location>
        <position position="55"/>
    </location>
</feature>
<dbReference type="AlphaFoldDB" id="A0A2W7IGB7"/>
<dbReference type="PROSITE" id="PS00688">
    <property type="entry name" value="SIGMA54_INTERACT_3"/>
    <property type="match status" value="1"/>
</dbReference>
<keyword evidence="7" id="KW-0804">Transcription</keyword>
<dbReference type="InterPro" id="IPR027417">
    <property type="entry name" value="P-loop_NTPase"/>
</dbReference>
<evidence type="ECO:0000256" key="3">
    <source>
        <dbReference type="ARBA" id="ARBA00023012"/>
    </source>
</evidence>
<dbReference type="PROSITE" id="PS50045">
    <property type="entry name" value="SIGMA54_INTERACT_4"/>
    <property type="match status" value="1"/>
</dbReference>
<keyword evidence="5" id="KW-0238">DNA-binding</keyword>
<dbReference type="SMART" id="SM00448">
    <property type="entry name" value="REC"/>
    <property type="match status" value="1"/>
</dbReference>
<evidence type="ECO:0000256" key="2">
    <source>
        <dbReference type="ARBA" id="ARBA00022840"/>
    </source>
</evidence>
<gene>
    <name evidence="11" type="ORF">C8P66_11131</name>
</gene>
<dbReference type="CDD" id="cd00009">
    <property type="entry name" value="AAA"/>
    <property type="match status" value="1"/>
</dbReference>
<dbReference type="OrthoDB" id="9770562at2"/>
<feature type="domain" description="Sigma-54 factor interaction" evidence="9">
    <location>
        <begin position="144"/>
        <end position="373"/>
    </location>
</feature>
<dbReference type="PROSITE" id="PS00676">
    <property type="entry name" value="SIGMA54_INTERACT_2"/>
    <property type="match status" value="1"/>
</dbReference>
<evidence type="ECO:0000313" key="12">
    <source>
        <dbReference type="Proteomes" id="UP000249688"/>
    </source>
</evidence>
<dbReference type="InterPro" id="IPR025943">
    <property type="entry name" value="Sigma_54_int_dom_ATP-bd_2"/>
</dbReference>
<sequence>MARRARVLLVEDTPTQAEIARAYLSDQGHELRVAETGAEGLRMARDWAPDAILIDVELPDFDGFELMRRLTAAEVTAIMIVITAQGSVNTAVTAMREGAIDFIVKPYAKARLTVTLANALEQRRLSVELAEARAIITRDRFFGFIGGSPAMQAVYRTIQDVAASRANVFITGESGTGKELAAEAIHRASPRAKMPFVPLNCGAIPATLIESEVFGHKRGAFTGATEDRPGAARSADGGTLFLDEIGETPPDMQVKLLRFVQTGTVVPVGSSKGERVDVRVVSATNRDPLAEVEAGRFREDLYYRLYVVPIHLPPLRERGEDVLMIARHFLGAYGREERRKFRGFAPDAEAVLLGSAWPGNVRQLQNVIRNLVVRHDGDLATAAMLPADLLRAARPIAVPVAPLAPAATSFLSAVALPAVAPLMEIPAALAELPANDPLASIAAALAALVSARTLPAPPEPSQPRPERRGPIIPLWQMEKEHILAALEECGQDVPRAAALLEINPSTIYRKLQGWRV</sequence>
<dbReference type="InterPro" id="IPR002078">
    <property type="entry name" value="Sigma_54_int"/>
</dbReference>
<dbReference type="GO" id="GO:0000160">
    <property type="term" value="P:phosphorelay signal transduction system"/>
    <property type="evidence" value="ECO:0007669"/>
    <property type="project" value="UniProtKB-KW"/>
</dbReference>
<dbReference type="Gene3D" id="1.10.10.60">
    <property type="entry name" value="Homeodomain-like"/>
    <property type="match status" value="1"/>
</dbReference>
<evidence type="ECO:0000259" key="10">
    <source>
        <dbReference type="PROSITE" id="PS50110"/>
    </source>
</evidence>
<keyword evidence="12" id="KW-1185">Reference proteome</keyword>
<keyword evidence="6" id="KW-0010">Activator</keyword>
<dbReference type="RefSeq" id="WP_111398278.1">
    <property type="nucleotide sequence ID" value="NZ_QKYU01000011.1"/>
</dbReference>
<dbReference type="InterPro" id="IPR025944">
    <property type="entry name" value="Sigma_54_int_dom_CS"/>
</dbReference>
<dbReference type="SMART" id="SM00382">
    <property type="entry name" value="AAA"/>
    <property type="match status" value="1"/>
</dbReference>
<reference evidence="11 12" key="1">
    <citation type="submission" date="2018-06" db="EMBL/GenBank/DDBJ databases">
        <title>Genomic Encyclopedia of Archaeal and Bacterial Type Strains, Phase II (KMG-II): from individual species to whole genera.</title>
        <authorList>
            <person name="Goeker M."/>
        </authorList>
    </citation>
    <scope>NUCLEOTIDE SEQUENCE [LARGE SCALE GENOMIC DNA]</scope>
    <source>
        <strain evidence="11 12">DSM 24525</strain>
    </source>
</reference>